<evidence type="ECO:0000256" key="5">
    <source>
        <dbReference type="SAM" id="SignalP"/>
    </source>
</evidence>
<evidence type="ECO:0000256" key="3">
    <source>
        <dbReference type="ARBA" id="ARBA00034247"/>
    </source>
</evidence>
<keyword evidence="4" id="KW-1133">Transmembrane helix</keyword>
<feature type="transmembrane region" description="Helical" evidence="4">
    <location>
        <begin position="309"/>
        <end position="329"/>
    </location>
</feature>
<dbReference type="GO" id="GO:0052621">
    <property type="term" value="F:diguanylate cyclase activity"/>
    <property type="evidence" value="ECO:0007669"/>
    <property type="project" value="UniProtKB-EC"/>
</dbReference>
<accession>A0A1H4GNG2</accession>
<feature type="transmembrane region" description="Helical" evidence="4">
    <location>
        <begin position="193"/>
        <end position="212"/>
    </location>
</feature>
<dbReference type="InterPro" id="IPR008979">
    <property type="entry name" value="Galactose-bd-like_sf"/>
</dbReference>
<reference evidence="8" key="1">
    <citation type="submission" date="2016-10" db="EMBL/GenBank/DDBJ databases">
        <authorList>
            <person name="Varghese N."/>
            <person name="Submissions S."/>
        </authorList>
    </citation>
    <scope>NUCLEOTIDE SEQUENCE [LARGE SCALE GENOMIC DNA]</scope>
    <source>
        <strain evidence="8">DSM 11526</strain>
    </source>
</reference>
<dbReference type="PANTHER" id="PTHR45138">
    <property type="entry name" value="REGULATORY COMPONENTS OF SENSORY TRANSDUCTION SYSTEM"/>
    <property type="match status" value="1"/>
</dbReference>
<protein>
    <recommendedName>
        <fullName evidence="2">diguanylate cyclase</fullName>
        <ecNumber evidence="2">2.7.7.65</ecNumber>
    </recommendedName>
</protein>
<dbReference type="OrthoDB" id="9803824at2"/>
<proteinExistence type="predicted"/>
<evidence type="ECO:0000256" key="2">
    <source>
        <dbReference type="ARBA" id="ARBA00012528"/>
    </source>
</evidence>
<dbReference type="InterPro" id="IPR029787">
    <property type="entry name" value="Nucleotide_cyclase"/>
</dbReference>
<dbReference type="EMBL" id="FNRJ01000018">
    <property type="protein sequence ID" value="SEB11143.1"/>
    <property type="molecule type" value="Genomic_DNA"/>
</dbReference>
<feature type="domain" description="GGDEF" evidence="6">
    <location>
        <begin position="606"/>
        <end position="740"/>
    </location>
</feature>
<evidence type="ECO:0000313" key="7">
    <source>
        <dbReference type="EMBL" id="SEB11143.1"/>
    </source>
</evidence>
<dbReference type="SUPFAM" id="SSF55073">
    <property type="entry name" value="Nucleotide cyclase"/>
    <property type="match status" value="1"/>
</dbReference>
<dbReference type="SMART" id="SM00267">
    <property type="entry name" value="GGDEF"/>
    <property type="match status" value="1"/>
</dbReference>
<dbReference type="Gene3D" id="2.60.120.260">
    <property type="entry name" value="Galactose-binding domain-like"/>
    <property type="match status" value="1"/>
</dbReference>
<dbReference type="STRING" id="1122198.SAMN02745729_11853"/>
<dbReference type="SUPFAM" id="SSF49785">
    <property type="entry name" value="Galactose-binding domain-like"/>
    <property type="match status" value="1"/>
</dbReference>
<name>A0A1H4GNG2_9GAMM</name>
<dbReference type="PROSITE" id="PS50887">
    <property type="entry name" value="GGDEF"/>
    <property type="match status" value="1"/>
</dbReference>
<dbReference type="InterPro" id="IPR043128">
    <property type="entry name" value="Rev_trsase/Diguanyl_cyclase"/>
</dbReference>
<evidence type="ECO:0000256" key="1">
    <source>
        <dbReference type="ARBA" id="ARBA00001946"/>
    </source>
</evidence>
<dbReference type="CDD" id="cd01949">
    <property type="entry name" value="GGDEF"/>
    <property type="match status" value="1"/>
</dbReference>
<keyword evidence="4" id="KW-0472">Membrane</keyword>
<organism evidence="7 8">
    <name type="scientific">Marinobacterium iners DSM 11526</name>
    <dbReference type="NCBI Taxonomy" id="1122198"/>
    <lineage>
        <taxon>Bacteria</taxon>
        <taxon>Pseudomonadati</taxon>
        <taxon>Pseudomonadota</taxon>
        <taxon>Gammaproteobacteria</taxon>
        <taxon>Oceanospirillales</taxon>
        <taxon>Oceanospirillaceae</taxon>
        <taxon>Marinobacterium</taxon>
    </lineage>
</organism>
<feature type="transmembrane region" description="Helical" evidence="4">
    <location>
        <begin position="219"/>
        <end position="237"/>
    </location>
</feature>
<keyword evidence="4" id="KW-0812">Transmembrane</keyword>
<dbReference type="EC" id="2.7.7.65" evidence="2"/>
<keyword evidence="5" id="KW-0732">Signal</keyword>
<dbReference type="NCBIfam" id="TIGR00254">
    <property type="entry name" value="GGDEF"/>
    <property type="match status" value="1"/>
</dbReference>
<gene>
    <name evidence="7" type="ORF">SAMN02745729_11853</name>
</gene>
<dbReference type="FunFam" id="3.30.70.270:FF:000001">
    <property type="entry name" value="Diguanylate cyclase domain protein"/>
    <property type="match status" value="1"/>
</dbReference>
<dbReference type="InterPro" id="IPR000160">
    <property type="entry name" value="GGDEF_dom"/>
</dbReference>
<comment type="cofactor">
    <cofactor evidence="1">
        <name>Mg(2+)</name>
        <dbReference type="ChEBI" id="CHEBI:18420"/>
    </cofactor>
</comment>
<evidence type="ECO:0000256" key="4">
    <source>
        <dbReference type="SAM" id="Phobius"/>
    </source>
</evidence>
<evidence type="ECO:0000259" key="6">
    <source>
        <dbReference type="PROSITE" id="PS50887"/>
    </source>
</evidence>
<dbReference type="Proteomes" id="UP000242469">
    <property type="component" value="Unassembled WGS sequence"/>
</dbReference>
<dbReference type="AlphaFoldDB" id="A0A1H4GNG2"/>
<sequence>MNSAICSARSDQSAALMRYLWLCLLCLLALGLTRAQAETVPLNQHWEYRWGDSPFKDDTPVWTIEADEAQWHPISFPSNPPGREGRENIWYRTQIPEDDWRDPVLYIFSVDLIVEVYLEGERIYHYGEFDAQGKGRFEGWPWHMIPLPEDAAGKPIHFRVYSNYMDIGLWGEVKIMDRLELYQQILKESIDSLIITLFNLLIAALALLFALFKSGRLTLLALGLFSLASAGLALSTSQAKQLLFNHALIWEYIGAGSYYLLPIALALMLQAWFGRLRWLYRSLVGLFLVYLIGALGLSLMGVVSLANTYPLFDLLFAVLVPVMLLCTVYQLPQANSDQRIMLLATTTLTLLLLVDMAVAHGWISWSRIPVGWGSLMFSLAIVALSLRHFIHTQNALAHLNATLENRVVERTSELKILARREADRARALEFGNRKRALLDKMISAMEQSETAEHAIKRMAAHLPDLCEPLPGGLYRKTQHHWELELHWCQETLPSRYALTDTPRPEGDEWHSFRIEYEDPRNGNQLIGMLVVNLDSRNINFEQLNPLTLQNLFLRAVDRINLTLSKVVLQQALSHFSYEDALTGLNNRRFLDEMLSREVALAHRNHSPLTVMICDIDHFKRLNDTYGHAAGDEVLKSVARLLRTTFRETDIICRFGGEEFVVVMPAATLQDCQDRAEQLRASMASQTFTYGTEIIGPVTLSAGISALNPESDTADDLLRRADNALYQAKAGGRNRVISANTELQP</sequence>
<feature type="transmembrane region" description="Helical" evidence="4">
    <location>
        <begin position="249"/>
        <end position="271"/>
    </location>
</feature>
<evidence type="ECO:0000313" key="8">
    <source>
        <dbReference type="Proteomes" id="UP000242469"/>
    </source>
</evidence>
<comment type="catalytic activity">
    <reaction evidence="3">
        <text>2 GTP = 3',3'-c-di-GMP + 2 diphosphate</text>
        <dbReference type="Rhea" id="RHEA:24898"/>
        <dbReference type="ChEBI" id="CHEBI:33019"/>
        <dbReference type="ChEBI" id="CHEBI:37565"/>
        <dbReference type="ChEBI" id="CHEBI:58805"/>
        <dbReference type="EC" id="2.7.7.65"/>
    </reaction>
</comment>
<feature type="chain" id="PRO_5017255945" description="diguanylate cyclase" evidence="5">
    <location>
        <begin position="38"/>
        <end position="744"/>
    </location>
</feature>
<dbReference type="PANTHER" id="PTHR45138:SF9">
    <property type="entry name" value="DIGUANYLATE CYCLASE DGCM-RELATED"/>
    <property type="match status" value="1"/>
</dbReference>
<feature type="signal peptide" evidence="5">
    <location>
        <begin position="1"/>
        <end position="37"/>
    </location>
</feature>
<feature type="transmembrane region" description="Helical" evidence="4">
    <location>
        <begin position="369"/>
        <end position="390"/>
    </location>
</feature>
<dbReference type="Pfam" id="PF00990">
    <property type="entry name" value="GGDEF"/>
    <property type="match status" value="1"/>
</dbReference>
<feature type="transmembrane region" description="Helical" evidence="4">
    <location>
        <begin position="341"/>
        <end position="363"/>
    </location>
</feature>
<dbReference type="InterPro" id="IPR050469">
    <property type="entry name" value="Diguanylate_Cyclase"/>
</dbReference>
<keyword evidence="8" id="KW-1185">Reference proteome</keyword>
<feature type="transmembrane region" description="Helical" evidence="4">
    <location>
        <begin position="283"/>
        <end position="303"/>
    </location>
</feature>
<dbReference type="Gene3D" id="3.30.70.270">
    <property type="match status" value="1"/>
</dbReference>